<feature type="transmembrane region" description="Helical" evidence="1">
    <location>
        <begin position="432"/>
        <end position="451"/>
    </location>
</feature>
<dbReference type="SUPFAM" id="SSF52317">
    <property type="entry name" value="Class I glutamine amidotransferase-like"/>
    <property type="match status" value="1"/>
</dbReference>
<name>A0A1I5EHD4_9FIRM</name>
<keyword evidence="1" id="KW-1133">Transmembrane helix</keyword>
<feature type="transmembrane region" description="Helical" evidence="1">
    <location>
        <begin position="12"/>
        <end position="33"/>
    </location>
</feature>
<dbReference type="InterPro" id="IPR029062">
    <property type="entry name" value="Class_I_gatase-like"/>
</dbReference>
<keyword evidence="1" id="KW-0812">Transmembrane</keyword>
<dbReference type="Gene3D" id="3.40.50.880">
    <property type="match status" value="1"/>
</dbReference>
<keyword evidence="1" id="KW-0472">Membrane</keyword>
<evidence type="ECO:0000313" key="4">
    <source>
        <dbReference type="Proteomes" id="UP000198806"/>
    </source>
</evidence>
<dbReference type="OrthoDB" id="137965at2"/>
<evidence type="ECO:0000313" key="3">
    <source>
        <dbReference type="EMBL" id="SFO10763.1"/>
    </source>
</evidence>
<evidence type="ECO:0000259" key="2">
    <source>
        <dbReference type="PROSITE" id="PS50866"/>
    </source>
</evidence>
<evidence type="ECO:0000256" key="1">
    <source>
        <dbReference type="SAM" id="Phobius"/>
    </source>
</evidence>
<dbReference type="PROSITE" id="PS50866">
    <property type="entry name" value="GOLD"/>
    <property type="match status" value="1"/>
</dbReference>
<reference evidence="3 4" key="1">
    <citation type="submission" date="2016-10" db="EMBL/GenBank/DDBJ databases">
        <authorList>
            <person name="de Groot N.N."/>
        </authorList>
    </citation>
    <scope>NUCLEOTIDE SEQUENCE [LARGE SCALE GENOMIC DNA]</scope>
    <source>
        <strain evidence="3 4">DSM 1283</strain>
    </source>
</reference>
<dbReference type="STRING" id="1527.SAMN04489757_10958"/>
<dbReference type="InterPro" id="IPR009038">
    <property type="entry name" value="GOLD_dom"/>
</dbReference>
<keyword evidence="4" id="KW-1185">Reference proteome</keyword>
<feature type="transmembrane region" description="Helical" evidence="1">
    <location>
        <begin position="458"/>
        <end position="479"/>
    </location>
</feature>
<feature type="domain" description="GOLD" evidence="2">
    <location>
        <begin position="741"/>
        <end position="853"/>
    </location>
</feature>
<accession>A0A1I5EHD4</accession>
<dbReference type="Proteomes" id="UP000198806">
    <property type="component" value="Unassembled WGS sequence"/>
</dbReference>
<gene>
    <name evidence="3" type="ORF">SAMN04489757_10958</name>
</gene>
<dbReference type="RefSeq" id="WP_091685615.1">
    <property type="nucleotide sequence ID" value="NZ_BAABFM010000073.1"/>
</dbReference>
<organism evidence="3 4">
    <name type="scientific">Anaerocolumna aminovalerica</name>
    <dbReference type="NCBI Taxonomy" id="1527"/>
    <lineage>
        <taxon>Bacteria</taxon>
        <taxon>Bacillati</taxon>
        <taxon>Bacillota</taxon>
        <taxon>Clostridia</taxon>
        <taxon>Lachnospirales</taxon>
        <taxon>Lachnospiraceae</taxon>
        <taxon>Anaerocolumna</taxon>
    </lineage>
</organism>
<proteinExistence type="predicted"/>
<sequence>MKEYWHKKKLIWIIIALGIILVTFMGLSIKVAGKFQNKAQNQLSVYSGDISMTIDYGYNQYAKYGRYMNVRADVTNEGDDFHGWFQVIAPKLDNNVFYRKEVTVESDVTENISINIPLTDDTGILHVKLLDDDGKSVVEKEIGIKIGNYQKDIYVGVLSENAAKLDYTHQVGSQVFYLDENNLAEDYLGLDLLDVIIVNQFDTNRLSDLQIKAIQQWVYNGGTLVLGTGEYAKDTLAKFQDIFSIQYWEELEEYKLTFGMNEEILDRLKRDLIKYDEANKLLAETLRQNKAMYYGYSAATEKGSSPTEDAVALGPSGWVQNLLDKLKIVPIRKNIIHASIKDGVPKVMEKKHILMEVSSFGYGNVQLFNLDMGVEGEQESFGIAMFYSVMKNISSTKRTQLNNEFYGNYVDYNLYNGMSYVDTENIPKVGKYIAILAIYVIIVGPVLFIVLKKLDKRSLTWILVPSFSLIFTALVYVVGSDTRINEPYVGYVEILSFEEENIVQDNVYFALTAPYNNRYKVDIDNKYQVVQLSDSSSRYMYSNRKATEPNLDRYLTAINYGTEKTTLEVNRNAAFTPIYYYSKNHYSFENKITLDIHYEGDEVYGSITNGFQFDITNALLKCDGFVINIGTIKQGETIDIKDKESQIFISRDDLYTTTIINRISGGTDKLSDNTADVNRRNNVLYHLLEPSMEGHSKENFLIGFIQGDAEQGVISQLAEQMDAYGTKALSVPFDVDHTKEGKTFVPSIAPFEEVEEIGETQYYNYKSLENGMKTLEYQLPPDEKILSFEYLKNRNQVVKKDYSSNFSGDIYFLNYRTGTYDLVFTTGKFGRLDDVSSYITDENKVTIRYEAGLTPNEYQVVLPYISYWKEADHVTN</sequence>
<dbReference type="AlphaFoldDB" id="A0A1I5EHD4"/>
<protein>
    <recommendedName>
        <fullName evidence="2">GOLD domain-containing protein</fullName>
    </recommendedName>
</protein>
<dbReference type="EMBL" id="FOWD01000009">
    <property type="protein sequence ID" value="SFO10763.1"/>
    <property type="molecule type" value="Genomic_DNA"/>
</dbReference>